<protein>
    <submittedName>
        <fullName evidence="2">Putative NBD/HSP70 family sugar kinase</fullName>
    </submittedName>
</protein>
<name>A0A7W7I4W1_9ACTN</name>
<dbReference type="RefSeq" id="WP_184997593.1">
    <property type="nucleotide sequence ID" value="NZ_BOMK01000115.1"/>
</dbReference>
<keyword evidence="2" id="KW-0808">Transferase</keyword>
<dbReference type="SUPFAM" id="SSF53067">
    <property type="entry name" value="Actin-like ATPase domain"/>
    <property type="match status" value="2"/>
</dbReference>
<dbReference type="Pfam" id="PF00480">
    <property type="entry name" value="ROK"/>
    <property type="match status" value="1"/>
</dbReference>
<sequence length="396" mass="42021">MRAGPSHEEVRRHNLGTLLRYVHVHGATSRAELTTKLGLNRSTIGTLTTELAAAGLVTERPPEETLRAGRPSLVVRPESYQVYAYALAIEVDRLRAARVGLGGKILDRRETDRPRGMQVADAVQPLAEFIHEMRRDVPEGARYVGGGLAVAGMVRRDDGMVRLAPTIGWVEEPVGEALSSELRGFEGADVGPLTVGNIADVSAMVEHSRGAAAGHDNVIYLYGDVGVGGGIIAGGRRVTGHGGYGGEVGHMVINPSGKPCSCGSRGCWETEIGEYALLELAGRANESGRDAVLGVVDAAMRGDRAAQQAVRQVGDWIGLGVGNLINIFNPEAVIFGGTLRDVYLVAAAQIRSRLNEVALPACREHVRLRTPELGTDAALIGAAELAFERLLADPLL</sequence>
<gene>
    <name evidence="2" type="ORF">BJ971_007038</name>
</gene>
<dbReference type="Gene3D" id="3.30.420.40">
    <property type="match status" value="2"/>
</dbReference>
<accession>A0A7W7I4W1</accession>
<evidence type="ECO:0000256" key="1">
    <source>
        <dbReference type="ARBA" id="ARBA00006479"/>
    </source>
</evidence>
<dbReference type="GO" id="GO:0016301">
    <property type="term" value="F:kinase activity"/>
    <property type="evidence" value="ECO:0007669"/>
    <property type="project" value="UniProtKB-KW"/>
</dbReference>
<dbReference type="PANTHER" id="PTHR18964">
    <property type="entry name" value="ROK (REPRESSOR, ORF, KINASE) FAMILY"/>
    <property type="match status" value="1"/>
</dbReference>
<dbReference type="InterPro" id="IPR043129">
    <property type="entry name" value="ATPase_NBD"/>
</dbReference>
<dbReference type="InterPro" id="IPR036388">
    <property type="entry name" value="WH-like_DNA-bd_sf"/>
</dbReference>
<evidence type="ECO:0000313" key="3">
    <source>
        <dbReference type="Proteomes" id="UP000578112"/>
    </source>
</evidence>
<dbReference type="InterPro" id="IPR036390">
    <property type="entry name" value="WH_DNA-bd_sf"/>
</dbReference>
<organism evidence="2 3">
    <name type="scientific">Actinoplanes digitatis</name>
    <dbReference type="NCBI Taxonomy" id="1868"/>
    <lineage>
        <taxon>Bacteria</taxon>
        <taxon>Bacillati</taxon>
        <taxon>Actinomycetota</taxon>
        <taxon>Actinomycetes</taxon>
        <taxon>Micromonosporales</taxon>
        <taxon>Micromonosporaceae</taxon>
        <taxon>Actinoplanes</taxon>
    </lineage>
</organism>
<dbReference type="Gene3D" id="1.10.10.10">
    <property type="entry name" value="Winged helix-like DNA-binding domain superfamily/Winged helix DNA-binding domain"/>
    <property type="match status" value="1"/>
</dbReference>
<evidence type="ECO:0000313" key="2">
    <source>
        <dbReference type="EMBL" id="MBB4766482.1"/>
    </source>
</evidence>
<dbReference type="SUPFAM" id="SSF46785">
    <property type="entry name" value="Winged helix' DNA-binding domain"/>
    <property type="match status" value="1"/>
</dbReference>
<dbReference type="AlphaFoldDB" id="A0A7W7I4W1"/>
<comment type="similarity">
    <text evidence="1">Belongs to the ROK (NagC/XylR) family.</text>
</comment>
<dbReference type="EMBL" id="JACHNH010000001">
    <property type="protein sequence ID" value="MBB4766482.1"/>
    <property type="molecule type" value="Genomic_DNA"/>
</dbReference>
<proteinExistence type="inferred from homology"/>
<dbReference type="Proteomes" id="UP000578112">
    <property type="component" value="Unassembled WGS sequence"/>
</dbReference>
<dbReference type="InterPro" id="IPR000600">
    <property type="entry name" value="ROK"/>
</dbReference>
<dbReference type="PANTHER" id="PTHR18964:SF149">
    <property type="entry name" value="BIFUNCTIONAL UDP-N-ACETYLGLUCOSAMINE 2-EPIMERASE_N-ACETYLMANNOSAMINE KINASE"/>
    <property type="match status" value="1"/>
</dbReference>
<keyword evidence="3" id="KW-1185">Reference proteome</keyword>
<comment type="caution">
    <text evidence="2">The sequence shown here is derived from an EMBL/GenBank/DDBJ whole genome shotgun (WGS) entry which is preliminary data.</text>
</comment>
<keyword evidence="2" id="KW-0418">Kinase</keyword>
<reference evidence="2 3" key="1">
    <citation type="submission" date="2020-08" db="EMBL/GenBank/DDBJ databases">
        <title>Sequencing the genomes of 1000 actinobacteria strains.</title>
        <authorList>
            <person name="Klenk H.-P."/>
        </authorList>
    </citation>
    <scope>NUCLEOTIDE SEQUENCE [LARGE SCALE GENOMIC DNA]</scope>
    <source>
        <strain evidence="2 3">DSM 43149</strain>
    </source>
</reference>